<sequence>MELYTELMEEPRGWCHGEGLDEMHTVMVVVPVGHEISEIEETLQSVKCLGRVRVRGRKFNKKLDHMMVLCECKGKINTGMTPPEVVTANETWPLITLSECSALKAEAHSPLQDLWGAQHQSSSAESIIRAVGDLLAKIEKNPNEGGCFRRLRTFSGIIPVPSSEEPLESWMDQARLMIEESPCSHQEKRRRIMESLKGPALGLVKAVRTAEPEVTPERLLEAIESAFGTAESGEDLYFAFRLLQQHPGEKLSSFLRRLEQALTKVVRRGGLPGGRVDRARVEQMLRGAVHSDMMLVQLKLRERRDNPPSFLELLNEIQRGERRRERRGERYGERKTQHLNVGK</sequence>
<dbReference type="AlphaFoldDB" id="A0A3B1J308"/>
<dbReference type="InParanoid" id="A0A3B1J308"/>
<dbReference type="Proteomes" id="UP000018467">
    <property type="component" value="Unassembled WGS sequence"/>
</dbReference>
<proteinExistence type="predicted"/>
<name>A0A3B1J308_ASTMX</name>
<evidence type="ECO:0000259" key="2">
    <source>
        <dbReference type="Pfam" id="PF14893"/>
    </source>
</evidence>
<evidence type="ECO:0000313" key="5">
    <source>
        <dbReference type="Proteomes" id="UP000018467"/>
    </source>
</evidence>
<evidence type="ECO:0000259" key="3">
    <source>
        <dbReference type="Pfam" id="PF20846"/>
    </source>
</evidence>
<dbReference type="PANTHER" id="PTHR23095">
    <property type="entry name" value="PARANEOPLASTIC ANTIGEN"/>
    <property type="match status" value="1"/>
</dbReference>
<dbReference type="Ensembl" id="ENSAMXT00000049846.1">
    <property type="protein sequence ID" value="ENSAMXP00000036647.1"/>
    <property type="gene ID" value="ENSAMXG00000041576.1"/>
</dbReference>
<reference evidence="5" key="1">
    <citation type="submission" date="2013-03" db="EMBL/GenBank/DDBJ databases">
        <authorList>
            <person name="Jeffery W."/>
            <person name="Warren W."/>
            <person name="Wilson R.K."/>
        </authorList>
    </citation>
    <scope>NUCLEOTIDE SEQUENCE</scope>
    <source>
        <strain evidence="5">female</strain>
    </source>
</reference>
<keyword evidence="5" id="KW-1185">Reference proteome</keyword>
<accession>A0A3B1J308</accession>
<dbReference type="GeneTree" id="ENSGT01030000234522"/>
<dbReference type="Bgee" id="ENSAMXG00000041576">
    <property type="expression patterns" value="Expressed in zone of skin and 12 other cell types or tissues"/>
</dbReference>
<feature type="domain" description="Paraneoplastic antigen Ma-like C-terminal" evidence="2">
    <location>
        <begin position="154"/>
        <end position="314"/>
    </location>
</feature>
<feature type="compositionally biased region" description="Basic and acidic residues" evidence="1">
    <location>
        <begin position="323"/>
        <end position="336"/>
    </location>
</feature>
<protein>
    <submittedName>
        <fullName evidence="4">Uncharacterized protein</fullName>
    </submittedName>
</protein>
<dbReference type="Pfam" id="PF20846">
    <property type="entry name" value="PNMA_N"/>
    <property type="match status" value="1"/>
</dbReference>
<reference evidence="4" key="3">
    <citation type="submission" date="2025-08" db="UniProtKB">
        <authorList>
            <consortium name="Ensembl"/>
        </authorList>
    </citation>
    <scope>IDENTIFICATION</scope>
</reference>
<dbReference type="InterPro" id="IPR048270">
    <property type="entry name" value="PNMA_C"/>
</dbReference>
<organism evidence="4 5">
    <name type="scientific">Astyanax mexicanus</name>
    <name type="common">Blind cave fish</name>
    <name type="synonym">Astyanax fasciatus mexicanus</name>
    <dbReference type="NCBI Taxonomy" id="7994"/>
    <lineage>
        <taxon>Eukaryota</taxon>
        <taxon>Metazoa</taxon>
        <taxon>Chordata</taxon>
        <taxon>Craniata</taxon>
        <taxon>Vertebrata</taxon>
        <taxon>Euteleostomi</taxon>
        <taxon>Actinopterygii</taxon>
        <taxon>Neopterygii</taxon>
        <taxon>Teleostei</taxon>
        <taxon>Ostariophysi</taxon>
        <taxon>Characiformes</taxon>
        <taxon>Characoidei</taxon>
        <taxon>Acestrorhamphidae</taxon>
        <taxon>Acestrorhamphinae</taxon>
        <taxon>Astyanax</taxon>
    </lineage>
</organism>
<feature type="region of interest" description="Disordered" evidence="1">
    <location>
        <begin position="323"/>
        <end position="343"/>
    </location>
</feature>
<evidence type="ECO:0000313" key="4">
    <source>
        <dbReference type="Ensembl" id="ENSAMXP00000036647.1"/>
    </source>
</evidence>
<evidence type="ECO:0000256" key="1">
    <source>
        <dbReference type="SAM" id="MobiDB-lite"/>
    </source>
</evidence>
<reference evidence="5" key="2">
    <citation type="journal article" date="2014" name="Nat. Commun.">
        <title>The cavefish genome reveals candidate genes for eye loss.</title>
        <authorList>
            <person name="McGaugh S.E."/>
            <person name="Gross J.B."/>
            <person name="Aken B."/>
            <person name="Blin M."/>
            <person name="Borowsky R."/>
            <person name="Chalopin D."/>
            <person name="Hinaux H."/>
            <person name="Jeffery W.R."/>
            <person name="Keene A."/>
            <person name="Ma L."/>
            <person name="Minx P."/>
            <person name="Murphy D."/>
            <person name="O'Quin K.E."/>
            <person name="Retaux S."/>
            <person name="Rohner N."/>
            <person name="Searle S.M."/>
            <person name="Stahl B.A."/>
            <person name="Tabin C."/>
            <person name="Volff J.N."/>
            <person name="Yoshizawa M."/>
            <person name="Warren W.C."/>
        </authorList>
    </citation>
    <scope>NUCLEOTIDE SEQUENCE [LARGE SCALE GENOMIC DNA]</scope>
    <source>
        <strain evidence="5">female</strain>
    </source>
</reference>
<feature type="domain" description="Paraneoplastic antigen Ma-like N-terminal" evidence="3">
    <location>
        <begin position="13"/>
        <end position="94"/>
    </location>
</feature>
<dbReference type="InterPro" id="IPR048271">
    <property type="entry name" value="PNMA_N"/>
</dbReference>
<dbReference type="PANTHER" id="PTHR23095:SF51">
    <property type="entry name" value="PARANEOPLASTIC ANTIGEN MA1 HOMOLOG-RELATED"/>
    <property type="match status" value="1"/>
</dbReference>
<reference evidence="4" key="4">
    <citation type="submission" date="2025-09" db="UniProtKB">
        <authorList>
            <consortium name="Ensembl"/>
        </authorList>
    </citation>
    <scope>IDENTIFICATION</scope>
</reference>
<dbReference type="Pfam" id="PF14893">
    <property type="entry name" value="PNMA"/>
    <property type="match status" value="1"/>
</dbReference>
<dbReference type="InterPro" id="IPR026523">
    <property type="entry name" value="PNMA"/>
</dbReference>